<feature type="compositionally biased region" description="Basic and acidic residues" evidence="1">
    <location>
        <begin position="204"/>
        <end position="242"/>
    </location>
</feature>
<evidence type="ECO:0000259" key="4">
    <source>
        <dbReference type="Pfam" id="PF23403"/>
    </source>
</evidence>
<evidence type="ECO:0000259" key="3">
    <source>
        <dbReference type="Pfam" id="PF23402"/>
    </source>
</evidence>
<accession>A0ABD3TCK2</accession>
<evidence type="ECO:0000259" key="2">
    <source>
        <dbReference type="Pfam" id="PF23399"/>
    </source>
</evidence>
<organism evidence="5 6">
    <name type="scientific">Penstemon smallii</name>
    <dbReference type="NCBI Taxonomy" id="265156"/>
    <lineage>
        <taxon>Eukaryota</taxon>
        <taxon>Viridiplantae</taxon>
        <taxon>Streptophyta</taxon>
        <taxon>Embryophyta</taxon>
        <taxon>Tracheophyta</taxon>
        <taxon>Spermatophyta</taxon>
        <taxon>Magnoliopsida</taxon>
        <taxon>eudicotyledons</taxon>
        <taxon>Gunneridae</taxon>
        <taxon>Pentapetalae</taxon>
        <taxon>asterids</taxon>
        <taxon>lamiids</taxon>
        <taxon>Lamiales</taxon>
        <taxon>Plantaginaceae</taxon>
        <taxon>Cheloneae</taxon>
        <taxon>Penstemon</taxon>
    </lineage>
</organism>
<dbReference type="Pfam" id="PF23403">
    <property type="entry name" value="LTI65_LTI78_N"/>
    <property type="match status" value="1"/>
</dbReference>
<sequence length="539" mass="57600">MDAQLHRHEEDNRNIAGLHSGEGEHEHHKSVLKKVKDKAKKIKDKIKLHGHEHEHEHDDEDDEDDEMGADPEVHGASMYESTVISCTNLPRQIDPNLEKPVDPNPNPNPNIRDEGIHRPSSKMGPDFGMRPTVQDEGIHKPSPKIGSEFRTPTPPSETHAYGAEASNLKRGNLNVEEPKVRTGAPMGLEEDPHSYKTPSNYESKITDPTHGGGKEADVSPLVRKFDDLNVRDESKSKPESEQKFYTGSHDQFAPQPNPTKDQFNPESNPDPKSFDSSQPESMPRDTVAGKISLATSAITDKAVSAKNVVASKLGYGGGGSHVEETGHDNTPKKPVTELATDYAHTVYDKVAGAGSAVMSKVQGTSSGGSAPAPEVAGAGSAVISKVQGSGGGDKHHVATENKGVSMKEYLVEKLKPGDEDKALSEAITDVFQKKKGGVVKEEEEKKKPIGKVTESEEVAARLGTGKGYKREGEDAVAAGSESSGQGVVERVKDAMGLWFGKSTGMQTAQESVGQAHVSGVSAASTPTGGVGHGKEEKNQ</sequence>
<feature type="compositionally biased region" description="Polar residues" evidence="1">
    <location>
        <begin position="79"/>
        <end position="90"/>
    </location>
</feature>
<feature type="compositionally biased region" description="Acidic residues" evidence="1">
    <location>
        <begin position="57"/>
        <end position="69"/>
    </location>
</feature>
<gene>
    <name evidence="5" type="ORF">ACJIZ3_009171</name>
</gene>
<feature type="domain" description="LTI65/LTI78 NYQTKV repeat" evidence="3">
    <location>
        <begin position="179"/>
        <end position="233"/>
    </location>
</feature>
<dbReference type="PANTHER" id="PTHR33836:SF1">
    <property type="entry name" value="LOW-TEMPERATURE-INDUCED 65 KDA PROTEIN-RELATED"/>
    <property type="match status" value="1"/>
</dbReference>
<evidence type="ECO:0000313" key="6">
    <source>
        <dbReference type="Proteomes" id="UP001634393"/>
    </source>
</evidence>
<dbReference type="Pfam" id="PF23399">
    <property type="entry name" value="LTI65_PGEED"/>
    <property type="match status" value="1"/>
</dbReference>
<feature type="region of interest" description="Disordered" evidence="1">
    <location>
        <begin position="1"/>
        <end position="286"/>
    </location>
</feature>
<dbReference type="EMBL" id="JBJXBP010000004">
    <property type="protein sequence ID" value="KAL3834435.1"/>
    <property type="molecule type" value="Genomic_DNA"/>
</dbReference>
<feature type="domain" description="LTI65/LTI78 N-terminal" evidence="4">
    <location>
        <begin position="24"/>
        <end position="84"/>
    </location>
</feature>
<dbReference type="Proteomes" id="UP001634393">
    <property type="component" value="Unassembled WGS sequence"/>
</dbReference>
<dbReference type="Pfam" id="PF07918">
    <property type="entry name" value="CAP160"/>
    <property type="match status" value="1"/>
</dbReference>
<evidence type="ECO:0000313" key="5">
    <source>
        <dbReference type="EMBL" id="KAL3834435.1"/>
    </source>
</evidence>
<feature type="region of interest" description="Disordered" evidence="1">
    <location>
        <begin position="463"/>
        <end position="487"/>
    </location>
</feature>
<protein>
    <recommendedName>
        <fullName evidence="7">Low-temperature-induced 65 kDa protein-like</fullName>
    </recommendedName>
</protein>
<feature type="region of interest" description="Disordered" evidence="1">
    <location>
        <begin position="506"/>
        <end position="539"/>
    </location>
</feature>
<feature type="domain" description="LTI65/LTI78 PGEED repeat" evidence="2">
    <location>
        <begin position="402"/>
        <end position="429"/>
    </location>
</feature>
<dbReference type="InterPro" id="IPR012418">
    <property type="entry name" value="CAP160"/>
</dbReference>
<evidence type="ECO:0008006" key="7">
    <source>
        <dbReference type="Google" id="ProtNLM"/>
    </source>
</evidence>
<dbReference type="PANTHER" id="PTHR33836">
    <property type="entry name" value="LOW-TEMPERATURE-INDUCED 65 KDA PROTEIN-RELATED"/>
    <property type="match status" value="1"/>
</dbReference>
<dbReference type="Pfam" id="PF23402">
    <property type="entry name" value="LTI65_LTI78_NYQTKV"/>
    <property type="match status" value="1"/>
</dbReference>
<feature type="compositionally biased region" description="Polar residues" evidence="1">
    <location>
        <begin position="258"/>
        <end position="267"/>
    </location>
</feature>
<feature type="compositionally biased region" description="Basic residues" evidence="1">
    <location>
        <begin position="30"/>
        <end position="44"/>
    </location>
</feature>
<dbReference type="InterPro" id="IPR057059">
    <property type="entry name" value="LTI65/LTI78_PGEED"/>
</dbReference>
<comment type="caution">
    <text evidence="5">The sequence shown here is derived from an EMBL/GenBank/DDBJ whole genome shotgun (WGS) entry which is preliminary data.</text>
</comment>
<proteinExistence type="predicted"/>
<feature type="compositionally biased region" description="Basic and acidic residues" evidence="1">
    <location>
        <begin position="1"/>
        <end position="13"/>
    </location>
</feature>
<dbReference type="InterPro" id="IPR056605">
    <property type="entry name" value="LTI65_LTI78_N"/>
</dbReference>
<dbReference type="InterPro" id="IPR037491">
    <property type="entry name" value="LTI78/LTI65"/>
</dbReference>
<dbReference type="InterPro" id="IPR057058">
    <property type="entry name" value="LTI65_LTI78_NYQTKV"/>
</dbReference>
<evidence type="ECO:0000256" key="1">
    <source>
        <dbReference type="SAM" id="MobiDB-lite"/>
    </source>
</evidence>
<reference evidence="5 6" key="1">
    <citation type="submission" date="2024-12" db="EMBL/GenBank/DDBJ databases">
        <title>The unique morphological basis and parallel evolutionary history of personate flowers in Penstemon.</title>
        <authorList>
            <person name="Depatie T.H."/>
            <person name="Wessinger C.A."/>
        </authorList>
    </citation>
    <scope>NUCLEOTIDE SEQUENCE [LARGE SCALE GENOMIC DNA]</scope>
    <source>
        <strain evidence="5">WTNN_2</strain>
        <tissue evidence="5">Leaf</tissue>
    </source>
</reference>
<feature type="compositionally biased region" description="Basic and acidic residues" evidence="1">
    <location>
        <begin position="45"/>
        <end position="56"/>
    </location>
</feature>
<name>A0ABD3TCK2_9LAMI</name>
<dbReference type="AlphaFoldDB" id="A0ABD3TCK2"/>
<keyword evidence="6" id="KW-1185">Reference proteome</keyword>